<evidence type="ECO:0000313" key="6">
    <source>
        <dbReference type="Proteomes" id="UP000295304"/>
    </source>
</evidence>
<evidence type="ECO:0000313" key="5">
    <source>
        <dbReference type="EMBL" id="TCS64017.1"/>
    </source>
</evidence>
<keyword evidence="1 2" id="KW-0413">Isomerase</keyword>
<feature type="active site" description="Proton donor/acceptor" evidence="3">
    <location>
        <position position="143"/>
    </location>
</feature>
<dbReference type="SUPFAM" id="SSF51658">
    <property type="entry name" value="Xylose isomerase-like"/>
    <property type="match status" value="1"/>
</dbReference>
<evidence type="ECO:0000256" key="2">
    <source>
        <dbReference type="PIRNR" id="PIRNR006241"/>
    </source>
</evidence>
<dbReference type="GO" id="GO:0046487">
    <property type="term" value="P:glyoxylate metabolic process"/>
    <property type="evidence" value="ECO:0007669"/>
    <property type="project" value="TreeGrafter"/>
</dbReference>
<dbReference type="AlphaFoldDB" id="A0A4R3JE25"/>
<feature type="active site" description="Proton donor/acceptor" evidence="3">
    <location>
        <position position="240"/>
    </location>
</feature>
<dbReference type="OrthoDB" id="9786584at2"/>
<protein>
    <submittedName>
        <fullName evidence="5">Hydroxypyruvate isomerase</fullName>
    </submittedName>
</protein>
<dbReference type="Proteomes" id="UP000295304">
    <property type="component" value="Unassembled WGS sequence"/>
</dbReference>
<keyword evidence="5" id="KW-0670">Pyruvate</keyword>
<dbReference type="PANTHER" id="PTHR43489">
    <property type="entry name" value="ISOMERASE"/>
    <property type="match status" value="1"/>
</dbReference>
<dbReference type="PIRSF" id="PIRSF006241">
    <property type="entry name" value="HyI"/>
    <property type="match status" value="1"/>
</dbReference>
<dbReference type="InterPro" id="IPR036237">
    <property type="entry name" value="Xyl_isomerase-like_sf"/>
</dbReference>
<organism evidence="5 6">
    <name type="scientific">Varunaivibrio sulfuroxidans</name>
    <dbReference type="NCBI Taxonomy" id="1773489"/>
    <lineage>
        <taxon>Bacteria</taxon>
        <taxon>Pseudomonadati</taxon>
        <taxon>Pseudomonadota</taxon>
        <taxon>Alphaproteobacteria</taxon>
        <taxon>Rhodospirillales</taxon>
        <taxon>Magnetovibrionaceae</taxon>
        <taxon>Varunaivibrio</taxon>
    </lineage>
</organism>
<keyword evidence="6" id="KW-1185">Reference proteome</keyword>
<dbReference type="Gene3D" id="3.20.20.150">
    <property type="entry name" value="Divalent-metal-dependent TIM barrel enzymes"/>
    <property type="match status" value="1"/>
</dbReference>
<dbReference type="InterPro" id="IPR026040">
    <property type="entry name" value="HyI-like"/>
</dbReference>
<proteinExistence type="inferred from homology"/>
<dbReference type="InterPro" id="IPR050417">
    <property type="entry name" value="Sugar_Epim/Isomerase"/>
</dbReference>
<dbReference type="RefSeq" id="WP_132937992.1">
    <property type="nucleotide sequence ID" value="NZ_CP119676.1"/>
</dbReference>
<dbReference type="EMBL" id="SLZW01000002">
    <property type="protein sequence ID" value="TCS64017.1"/>
    <property type="molecule type" value="Genomic_DNA"/>
</dbReference>
<feature type="domain" description="Xylose isomerase-like TIM barrel" evidence="4">
    <location>
        <begin position="21"/>
        <end position="256"/>
    </location>
</feature>
<sequence>MIKLSANLSFLFTQEAFLERFHAASLAGFKGVECLFPYAFPSREIKNRLAASRLEMVMFNAPPGDWAAGARGLAALPGRETDVDAAMEQALAYATTVHCSRVHVMAGIVPVGISRTRAMATLVANLGRAARVFQPHGINILIEPINPFDMPGYLLNRAEEAVEIIERVGADNVRLQYDIYHARRLGVDPLLEIHRFLPAIGHIQIAARRGRGEPDDGDPDTPMIFRLLDRLGYDGWVGLEYTPRAGTTAGLGWAREAGFLSSRG</sequence>
<comment type="similarity">
    <text evidence="2">Belongs to the hyi family.</text>
</comment>
<dbReference type="PANTHER" id="PTHR43489:SF6">
    <property type="entry name" value="HYDROXYPYRUVATE ISOMERASE-RELATED"/>
    <property type="match status" value="1"/>
</dbReference>
<comment type="caution">
    <text evidence="5">The sequence shown here is derived from an EMBL/GenBank/DDBJ whole genome shotgun (WGS) entry which is preliminary data.</text>
</comment>
<dbReference type="Pfam" id="PF01261">
    <property type="entry name" value="AP_endonuc_2"/>
    <property type="match status" value="1"/>
</dbReference>
<dbReference type="GO" id="GO:0008903">
    <property type="term" value="F:hydroxypyruvate isomerase activity"/>
    <property type="evidence" value="ECO:0007669"/>
    <property type="project" value="TreeGrafter"/>
</dbReference>
<dbReference type="InterPro" id="IPR013022">
    <property type="entry name" value="Xyl_isomerase-like_TIM-brl"/>
</dbReference>
<evidence type="ECO:0000256" key="1">
    <source>
        <dbReference type="ARBA" id="ARBA00023235"/>
    </source>
</evidence>
<name>A0A4R3JE25_9PROT</name>
<reference evidence="5 6" key="1">
    <citation type="submission" date="2019-03" db="EMBL/GenBank/DDBJ databases">
        <title>Genomic Encyclopedia of Type Strains, Phase IV (KMG-IV): sequencing the most valuable type-strain genomes for metagenomic binning, comparative biology and taxonomic classification.</title>
        <authorList>
            <person name="Goeker M."/>
        </authorList>
    </citation>
    <scope>NUCLEOTIDE SEQUENCE [LARGE SCALE GENOMIC DNA]</scope>
    <source>
        <strain evidence="5 6">DSM 101688</strain>
    </source>
</reference>
<evidence type="ECO:0000259" key="4">
    <source>
        <dbReference type="Pfam" id="PF01261"/>
    </source>
</evidence>
<evidence type="ECO:0000256" key="3">
    <source>
        <dbReference type="PIRSR" id="PIRSR006241-50"/>
    </source>
</evidence>
<gene>
    <name evidence="5" type="ORF">EDD55_10254</name>
</gene>
<accession>A0A4R3JE25</accession>
<dbReference type="FunFam" id="3.20.20.150:FF:000007">
    <property type="entry name" value="Hydroxypyruvate isomerase"/>
    <property type="match status" value="1"/>
</dbReference>